<dbReference type="Proteomes" id="UP000324222">
    <property type="component" value="Unassembled WGS sequence"/>
</dbReference>
<dbReference type="EMBL" id="VSRR010000678">
    <property type="protein sequence ID" value="MPC18418.1"/>
    <property type="molecule type" value="Genomic_DNA"/>
</dbReference>
<keyword evidence="1" id="KW-1133">Transmembrane helix</keyword>
<accession>A0A5B7DAP6</accession>
<comment type="caution">
    <text evidence="2">The sequence shown here is derived from an EMBL/GenBank/DDBJ whole genome shotgun (WGS) entry which is preliminary data.</text>
</comment>
<keyword evidence="1" id="KW-0472">Membrane</keyword>
<name>A0A5B7DAP6_PORTR</name>
<organism evidence="2 3">
    <name type="scientific">Portunus trituberculatus</name>
    <name type="common">Swimming crab</name>
    <name type="synonym">Neptunus trituberculatus</name>
    <dbReference type="NCBI Taxonomy" id="210409"/>
    <lineage>
        <taxon>Eukaryota</taxon>
        <taxon>Metazoa</taxon>
        <taxon>Ecdysozoa</taxon>
        <taxon>Arthropoda</taxon>
        <taxon>Crustacea</taxon>
        <taxon>Multicrustacea</taxon>
        <taxon>Malacostraca</taxon>
        <taxon>Eumalacostraca</taxon>
        <taxon>Eucarida</taxon>
        <taxon>Decapoda</taxon>
        <taxon>Pleocyemata</taxon>
        <taxon>Brachyura</taxon>
        <taxon>Eubrachyura</taxon>
        <taxon>Portunoidea</taxon>
        <taxon>Portunidae</taxon>
        <taxon>Portuninae</taxon>
        <taxon>Portunus</taxon>
    </lineage>
</organism>
<feature type="transmembrane region" description="Helical" evidence="1">
    <location>
        <begin position="58"/>
        <end position="82"/>
    </location>
</feature>
<proteinExistence type="predicted"/>
<gene>
    <name evidence="2" type="ORF">E2C01_011302</name>
</gene>
<evidence type="ECO:0000313" key="2">
    <source>
        <dbReference type="EMBL" id="MPC18418.1"/>
    </source>
</evidence>
<evidence type="ECO:0000256" key="1">
    <source>
        <dbReference type="SAM" id="Phobius"/>
    </source>
</evidence>
<protein>
    <submittedName>
        <fullName evidence="2">Uncharacterized protein</fullName>
    </submittedName>
</protein>
<keyword evidence="3" id="KW-1185">Reference proteome</keyword>
<reference evidence="2 3" key="1">
    <citation type="submission" date="2019-05" db="EMBL/GenBank/DDBJ databases">
        <title>Another draft genome of Portunus trituberculatus and its Hox gene families provides insights of decapod evolution.</title>
        <authorList>
            <person name="Jeong J.-H."/>
            <person name="Song I."/>
            <person name="Kim S."/>
            <person name="Choi T."/>
            <person name="Kim D."/>
            <person name="Ryu S."/>
            <person name="Kim W."/>
        </authorList>
    </citation>
    <scope>NUCLEOTIDE SEQUENCE [LARGE SCALE GENOMIC DNA]</scope>
    <source>
        <tissue evidence="2">Muscle</tissue>
    </source>
</reference>
<keyword evidence="1" id="KW-0812">Transmembrane</keyword>
<dbReference type="AlphaFoldDB" id="A0A5B7DAP6"/>
<sequence>MLAKGKALPLNALVGILRRQQVTSNTAGNPSKPHLRRVPRQATLSAHYARYIIIIEGVWVVFVDLRTAIIIIVIIIVGTLFWTSGCHNPHHSIHLDLECPHRIASLQGPSQSCPAAAVSCPSVLFRNSPAAIEMSTRQKESRVIQWSLKKQPLVTDLLLLGVKYCYSYKLQVAPIGTLRIGTRGEEGHRTNNAGGQQRLLEQSQEEVREWGTQHPHWGELGCPGEVGIEALAGMEESINTA</sequence>
<evidence type="ECO:0000313" key="3">
    <source>
        <dbReference type="Proteomes" id="UP000324222"/>
    </source>
</evidence>